<dbReference type="InterPro" id="IPR032095">
    <property type="entry name" value="Sacchrp_dh-like_C"/>
</dbReference>
<dbReference type="Proteomes" id="UP001139887">
    <property type="component" value="Unassembled WGS sequence"/>
</dbReference>
<feature type="non-terminal residue" evidence="4">
    <location>
        <position position="1"/>
    </location>
</feature>
<dbReference type="GO" id="GO:0005737">
    <property type="term" value="C:cytoplasm"/>
    <property type="evidence" value="ECO:0007669"/>
    <property type="project" value="TreeGrafter"/>
</dbReference>
<dbReference type="AlphaFoldDB" id="A0A9W8I1C5"/>
<keyword evidence="1" id="KW-0560">Oxidoreductase</keyword>
<dbReference type="GO" id="GO:0019878">
    <property type="term" value="P:lysine biosynthetic process via aminoadipic acid"/>
    <property type="evidence" value="ECO:0007669"/>
    <property type="project" value="TreeGrafter"/>
</dbReference>
<dbReference type="EMBL" id="JANBUW010001315">
    <property type="protein sequence ID" value="KAJ2843720.1"/>
    <property type="molecule type" value="Genomic_DNA"/>
</dbReference>
<dbReference type="GO" id="GO:0004753">
    <property type="term" value="F:saccharopine dehydrogenase activity"/>
    <property type="evidence" value="ECO:0007669"/>
    <property type="project" value="TreeGrafter"/>
</dbReference>
<dbReference type="OrthoDB" id="10059875at2759"/>
<accession>A0A9W8I1C5</accession>
<dbReference type="Pfam" id="PF16653">
    <property type="entry name" value="Sacchrp_dh_C"/>
    <property type="match status" value="1"/>
</dbReference>
<dbReference type="InterPro" id="IPR051168">
    <property type="entry name" value="AASS"/>
</dbReference>
<dbReference type="SUPFAM" id="SSF55347">
    <property type="entry name" value="Glyceraldehyde-3-phosphate dehydrogenase-like, C-terminal domain"/>
    <property type="match status" value="1"/>
</dbReference>
<evidence type="ECO:0000256" key="1">
    <source>
        <dbReference type="ARBA" id="ARBA00023002"/>
    </source>
</evidence>
<protein>
    <submittedName>
        <fullName evidence="4">Saccharopine dehydrogenase (NADP+, L-glutamate-forming)</fullName>
    </submittedName>
</protein>
<sequence length="151" mass="16653">LLSAIESKIETQDPELRKRVIHGIKWLGITSPDVPAVKRGSYLDVLCARLEELMMYGEGERDMIILQHKFEVENKDGSHNTRTSVTLMYGEPNGFQAMAKTVGVPCGIATQLILDGKINTTGVIAPMTPEIYQPIMDILPSEGINAVEETI</sequence>
<keyword evidence="5" id="KW-1185">Reference proteome</keyword>
<evidence type="ECO:0000256" key="2">
    <source>
        <dbReference type="ARBA" id="ARBA00023154"/>
    </source>
</evidence>
<gene>
    <name evidence="4" type="primary">LYS9</name>
    <name evidence="4" type="ORF">IWW36_005454</name>
</gene>
<name>A0A9W8I1C5_9FUNG</name>
<dbReference type="Gene3D" id="3.40.50.720">
    <property type="entry name" value="NAD(P)-binding Rossmann-like Domain"/>
    <property type="match status" value="1"/>
</dbReference>
<proteinExistence type="predicted"/>
<organism evidence="4 5">
    <name type="scientific">Coemansia brasiliensis</name>
    <dbReference type="NCBI Taxonomy" id="2650707"/>
    <lineage>
        <taxon>Eukaryota</taxon>
        <taxon>Fungi</taxon>
        <taxon>Fungi incertae sedis</taxon>
        <taxon>Zoopagomycota</taxon>
        <taxon>Kickxellomycotina</taxon>
        <taxon>Kickxellomycetes</taxon>
        <taxon>Kickxellales</taxon>
        <taxon>Kickxellaceae</taxon>
        <taxon>Coemansia</taxon>
    </lineage>
</organism>
<keyword evidence="2" id="KW-0457">Lysine biosynthesis</keyword>
<dbReference type="PANTHER" id="PTHR11133:SF22">
    <property type="entry name" value="ALPHA-AMINOADIPIC SEMIALDEHYDE SYNTHASE, MITOCHONDRIAL"/>
    <property type="match status" value="1"/>
</dbReference>
<feature type="domain" description="Saccharopine dehydrogenase-like C-terminal" evidence="3">
    <location>
        <begin position="20"/>
        <end position="144"/>
    </location>
</feature>
<evidence type="ECO:0000313" key="4">
    <source>
        <dbReference type="EMBL" id="KAJ2843720.1"/>
    </source>
</evidence>
<dbReference type="PANTHER" id="PTHR11133">
    <property type="entry name" value="SACCHAROPINE DEHYDROGENASE"/>
    <property type="match status" value="1"/>
</dbReference>
<keyword evidence="2" id="KW-0028">Amino-acid biosynthesis</keyword>
<reference evidence="4" key="1">
    <citation type="submission" date="2022-07" db="EMBL/GenBank/DDBJ databases">
        <title>Phylogenomic reconstructions and comparative analyses of Kickxellomycotina fungi.</title>
        <authorList>
            <person name="Reynolds N.K."/>
            <person name="Stajich J.E."/>
            <person name="Barry K."/>
            <person name="Grigoriev I.V."/>
            <person name="Crous P."/>
            <person name="Smith M.E."/>
        </authorList>
    </citation>
    <scope>NUCLEOTIDE SEQUENCE</scope>
    <source>
        <strain evidence="4">NRRL 1566</strain>
    </source>
</reference>
<comment type="caution">
    <text evidence="4">The sequence shown here is derived from an EMBL/GenBank/DDBJ whole genome shotgun (WGS) entry which is preliminary data.</text>
</comment>
<evidence type="ECO:0000313" key="5">
    <source>
        <dbReference type="Proteomes" id="UP001139887"/>
    </source>
</evidence>
<evidence type="ECO:0000259" key="3">
    <source>
        <dbReference type="Pfam" id="PF16653"/>
    </source>
</evidence>
<dbReference type="Gene3D" id="1.10.1870.10">
    <property type="entry name" value="Domain 3, Saccharopine reductase"/>
    <property type="match status" value="1"/>
</dbReference>